<sequence length="251" mass="27799">MSDCILIKGNKYGLTIILDENVTFKILKQTLEKKIIDAKKFFKNAKVAITFTGRYLSDKEQKELVDIITTFSDMEVTCIMDETDTSSKNVAAKKDEVDKNDILGMGNPMGNTMGDPMAAFHKGTLRSGQQLNVEHSVIIMGDVNPGAKVTARGNVIVLGTLKGTVYVKELDGKHPFVVALSMKPMQLKIGDIMGRSPDNKEITMDTSSAEIAYVADGRICIEALNNNIYKELEYYNNEVAKNNKKGRFSNE</sequence>
<dbReference type="InterPro" id="IPR016098">
    <property type="entry name" value="CAP/MinC_C"/>
</dbReference>
<evidence type="ECO:0000256" key="5">
    <source>
        <dbReference type="ARBA" id="ARBA00046874"/>
    </source>
</evidence>
<evidence type="ECO:0000313" key="10">
    <source>
        <dbReference type="Proteomes" id="UP000677305"/>
    </source>
</evidence>
<evidence type="ECO:0000259" key="7">
    <source>
        <dbReference type="Pfam" id="PF03775"/>
    </source>
</evidence>
<dbReference type="InterPro" id="IPR036145">
    <property type="entry name" value="MinC_C_sf"/>
</dbReference>
<dbReference type="InterPro" id="IPR005526">
    <property type="entry name" value="Septum_form_inhib_MinC_C"/>
</dbReference>
<dbReference type="KEGG" id="vgu:HYG85_22545"/>
<dbReference type="InterPro" id="IPR055219">
    <property type="entry name" value="MinC_N_1"/>
</dbReference>
<dbReference type="HAMAP" id="MF_00267">
    <property type="entry name" value="MinC"/>
    <property type="match status" value="1"/>
</dbReference>
<keyword evidence="4 6" id="KW-0131">Cell cycle</keyword>
<dbReference type="RefSeq" id="WP_212691536.1">
    <property type="nucleotide sequence ID" value="NZ_CP058561.1"/>
</dbReference>
<evidence type="ECO:0000313" key="9">
    <source>
        <dbReference type="EMBL" id="QUH31557.1"/>
    </source>
</evidence>
<dbReference type="PANTHER" id="PTHR34108">
    <property type="entry name" value="SEPTUM SITE-DETERMINING PROTEIN MINC"/>
    <property type="match status" value="1"/>
</dbReference>
<keyword evidence="3 6" id="KW-0717">Septation</keyword>
<evidence type="ECO:0000256" key="1">
    <source>
        <dbReference type="ARBA" id="ARBA00006291"/>
    </source>
</evidence>
<comment type="function">
    <text evidence="6">Cell division inhibitor that blocks the formation of polar Z ring septums. Rapidly oscillates between the poles of the cell to destabilize FtsZ filaments that have formed before they mature into polar Z rings. Prevents FtsZ polymerization.</text>
</comment>
<dbReference type="SUPFAM" id="SSF63848">
    <property type="entry name" value="Cell-division inhibitor MinC, C-terminal domain"/>
    <property type="match status" value="1"/>
</dbReference>
<dbReference type="PANTHER" id="PTHR34108:SF1">
    <property type="entry name" value="SEPTUM SITE-DETERMINING PROTEIN MINC"/>
    <property type="match status" value="1"/>
</dbReference>
<name>A0A8J8MEQ4_9FIRM</name>
<dbReference type="GO" id="GO:0000902">
    <property type="term" value="P:cell morphogenesis"/>
    <property type="evidence" value="ECO:0007669"/>
    <property type="project" value="InterPro"/>
</dbReference>
<evidence type="ECO:0000256" key="3">
    <source>
        <dbReference type="ARBA" id="ARBA00023210"/>
    </source>
</evidence>
<comment type="subunit">
    <text evidence="5 6">Interacts with MinD and FtsZ.</text>
</comment>
<feature type="domain" description="Septum formation inhibitor MinC C-terminal" evidence="7">
    <location>
        <begin position="121"/>
        <end position="221"/>
    </location>
</feature>
<gene>
    <name evidence="6" type="primary">minC</name>
    <name evidence="9" type="ORF">HYG85_22545</name>
</gene>
<evidence type="ECO:0000256" key="4">
    <source>
        <dbReference type="ARBA" id="ARBA00023306"/>
    </source>
</evidence>
<feature type="domain" description="Septum site-determining protein MinC N-terminal" evidence="8">
    <location>
        <begin position="5"/>
        <end position="79"/>
    </location>
</feature>
<dbReference type="Proteomes" id="UP000677305">
    <property type="component" value="Chromosome"/>
</dbReference>
<dbReference type="Pfam" id="PF22642">
    <property type="entry name" value="MinC_N_1"/>
    <property type="match status" value="1"/>
</dbReference>
<reference evidence="9 10" key="1">
    <citation type="submission" date="2020-07" db="EMBL/GenBank/DDBJ databases">
        <title>Vallitalea guaymasensis genome.</title>
        <authorList>
            <person name="Postec A."/>
        </authorList>
    </citation>
    <scope>NUCLEOTIDE SEQUENCE [LARGE SCALE GENOMIC DNA]</scope>
    <source>
        <strain evidence="9 10">Ra1766G1</strain>
    </source>
</reference>
<keyword evidence="2 6" id="KW-0132">Cell division</keyword>
<evidence type="ECO:0000259" key="8">
    <source>
        <dbReference type="Pfam" id="PF22642"/>
    </source>
</evidence>
<protein>
    <recommendedName>
        <fullName evidence="6">Probable septum site-determining protein MinC</fullName>
    </recommendedName>
</protein>
<dbReference type="Gene3D" id="2.160.20.70">
    <property type="match status" value="1"/>
</dbReference>
<keyword evidence="10" id="KW-1185">Reference proteome</keyword>
<proteinExistence type="inferred from homology"/>
<dbReference type="Pfam" id="PF03775">
    <property type="entry name" value="MinC_C"/>
    <property type="match status" value="1"/>
</dbReference>
<organism evidence="9 10">
    <name type="scientific">Vallitalea guaymasensis</name>
    <dbReference type="NCBI Taxonomy" id="1185412"/>
    <lineage>
        <taxon>Bacteria</taxon>
        <taxon>Bacillati</taxon>
        <taxon>Bacillota</taxon>
        <taxon>Clostridia</taxon>
        <taxon>Lachnospirales</taxon>
        <taxon>Vallitaleaceae</taxon>
        <taxon>Vallitalea</taxon>
    </lineage>
</organism>
<accession>A0A8J8MEQ4</accession>
<dbReference type="GO" id="GO:0000917">
    <property type="term" value="P:division septum assembly"/>
    <property type="evidence" value="ECO:0007669"/>
    <property type="project" value="UniProtKB-KW"/>
</dbReference>
<dbReference type="Gene3D" id="3.30.160.540">
    <property type="match status" value="1"/>
</dbReference>
<evidence type="ECO:0000256" key="2">
    <source>
        <dbReference type="ARBA" id="ARBA00022618"/>
    </source>
</evidence>
<comment type="similarity">
    <text evidence="1 6">Belongs to the MinC family.</text>
</comment>
<dbReference type="InterPro" id="IPR013033">
    <property type="entry name" value="MinC"/>
</dbReference>
<evidence type="ECO:0000256" key="6">
    <source>
        <dbReference type="HAMAP-Rule" id="MF_00267"/>
    </source>
</evidence>
<dbReference type="GO" id="GO:1901891">
    <property type="term" value="P:regulation of cell septum assembly"/>
    <property type="evidence" value="ECO:0007669"/>
    <property type="project" value="InterPro"/>
</dbReference>
<dbReference type="EMBL" id="CP058561">
    <property type="protein sequence ID" value="QUH31557.1"/>
    <property type="molecule type" value="Genomic_DNA"/>
</dbReference>
<dbReference type="AlphaFoldDB" id="A0A8J8MEQ4"/>